<comment type="subunit">
    <text evidence="3 12">The complex is composed of two ATP-binding proteins (UgpC), two transmembrane proteins (UgpA and UgpE) and a solute-binding protein (UgpB).</text>
</comment>
<evidence type="ECO:0000256" key="4">
    <source>
        <dbReference type="ARBA" id="ARBA00020515"/>
    </source>
</evidence>
<feature type="transmembrane region" description="Helical" evidence="11">
    <location>
        <begin position="130"/>
        <end position="150"/>
    </location>
</feature>
<comment type="subcellular location">
    <subcellularLocation>
        <location evidence="12">Cell inner membrane</location>
        <topology evidence="12">Multi-pass membrane protein</topology>
    </subcellularLocation>
    <subcellularLocation>
        <location evidence="1 11">Cell membrane</location>
        <topology evidence="1 11">Multi-pass membrane protein</topology>
    </subcellularLocation>
</comment>
<keyword evidence="7 11" id="KW-0812">Transmembrane</keyword>
<feature type="transmembrane region" description="Helical" evidence="11">
    <location>
        <begin position="177"/>
        <end position="199"/>
    </location>
</feature>
<name>A0A0F5FR88_9HYPH</name>
<dbReference type="Gene3D" id="1.10.3720.10">
    <property type="entry name" value="MetI-like"/>
    <property type="match status" value="1"/>
</dbReference>
<dbReference type="PANTHER" id="PTHR43744">
    <property type="entry name" value="ABC TRANSPORTER PERMEASE PROTEIN MG189-RELATED-RELATED"/>
    <property type="match status" value="1"/>
</dbReference>
<accession>A0A0F5FR88</accession>
<evidence type="ECO:0000256" key="10">
    <source>
        <dbReference type="ARBA" id="ARBA00037054"/>
    </source>
</evidence>
<evidence type="ECO:0000256" key="3">
    <source>
        <dbReference type="ARBA" id="ARBA00011557"/>
    </source>
</evidence>
<reference evidence="14 15" key="1">
    <citation type="submission" date="2015-03" db="EMBL/GenBank/DDBJ databases">
        <authorList>
            <person name="Hassan Y.I."/>
            <person name="Lepp D."/>
            <person name="Li X.-Z."/>
            <person name="Zhou T."/>
        </authorList>
    </citation>
    <scope>NUCLEOTIDE SEQUENCE [LARGE SCALE GENOMIC DNA]</scope>
    <source>
        <strain evidence="14 15">BD-c194</strain>
    </source>
</reference>
<evidence type="ECO:0000256" key="11">
    <source>
        <dbReference type="RuleBase" id="RU363032"/>
    </source>
</evidence>
<comment type="function">
    <text evidence="10 12">Part of the ABC transporter complex UgpBAEC involved in sn-glycerol-3-phosphate (G3P) import. Probably responsible for the translocation of the substrate across the membrane.</text>
</comment>
<keyword evidence="8 11" id="KW-1133">Transmembrane helix</keyword>
<dbReference type="EMBL" id="JZEX01000119">
    <property type="protein sequence ID" value="KKB11348.1"/>
    <property type="molecule type" value="Genomic_DNA"/>
</dbReference>
<evidence type="ECO:0000256" key="7">
    <source>
        <dbReference type="ARBA" id="ARBA00022692"/>
    </source>
</evidence>
<feature type="domain" description="ABC transmembrane type-1" evidence="13">
    <location>
        <begin position="62"/>
        <end position="255"/>
    </location>
</feature>
<evidence type="ECO:0000256" key="9">
    <source>
        <dbReference type="ARBA" id="ARBA00023136"/>
    </source>
</evidence>
<feature type="transmembrane region" description="Helical" evidence="11">
    <location>
        <begin position="94"/>
        <end position="110"/>
    </location>
</feature>
<dbReference type="PROSITE" id="PS50928">
    <property type="entry name" value="ABC_TM1"/>
    <property type="match status" value="1"/>
</dbReference>
<dbReference type="CDD" id="cd06261">
    <property type="entry name" value="TM_PBP2"/>
    <property type="match status" value="1"/>
</dbReference>
<evidence type="ECO:0000256" key="12">
    <source>
        <dbReference type="RuleBase" id="RU363056"/>
    </source>
</evidence>
<comment type="similarity">
    <text evidence="2 11">Belongs to the binding-protein-dependent transport system permease family.</text>
</comment>
<evidence type="ECO:0000259" key="13">
    <source>
        <dbReference type="PROSITE" id="PS50928"/>
    </source>
</evidence>
<feature type="transmembrane region" description="Helical" evidence="11">
    <location>
        <begin position="236"/>
        <end position="255"/>
    </location>
</feature>
<dbReference type="PANTHER" id="PTHR43744:SF8">
    <property type="entry name" value="SN-GLYCEROL-3-PHOSPHATE TRANSPORT SYSTEM PERMEASE PROTEIN UGPE"/>
    <property type="match status" value="1"/>
</dbReference>
<dbReference type="GO" id="GO:0055085">
    <property type="term" value="P:transmembrane transport"/>
    <property type="evidence" value="ECO:0007669"/>
    <property type="project" value="InterPro"/>
</dbReference>
<keyword evidence="6 12" id="KW-1003">Cell membrane</keyword>
<feature type="transmembrane region" description="Helical" evidence="11">
    <location>
        <begin position="66"/>
        <end position="87"/>
    </location>
</feature>
<dbReference type="GO" id="GO:0005886">
    <property type="term" value="C:plasma membrane"/>
    <property type="evidence" value="ECO:0007669"/>
    <property type="project" value="UniProtKB-SubCell"/>
</dbReference>
<evidence type="ECO:0000256" key="2">
    <source>
        <dbReference type="ARBA" id="ARBA00009306"/>
    </source>
</evidence>
<protein>
    <recommendedName>
        <fullName evidence="4 12">sn-glycerol-3-phosphate transport system permease protein UgpE</fullName>
    </recommendedName>
</protein>
<evidence type="ECO:0000313" key="15">
    <source>
        <dbReference type="Proteomes" id="UP000033632"/>
    </source>
</evidence>
<proteinExistence type="inferred from homology"/>
<dbReference type="SUPFAM" id="SSF161098">
    <property type="entry name" value="MetI-like"/>
    <property type="match status" value="1"/>
</dbReference>
<evidence type="ECO:0000313" key="14">
    <source>
        <dbReference type="EMBL" id="KKB11348.1"/>
    </source>
</evidence>
<dbReference type="InterPro" id="IPR035906">
    <property type="entry name" value="MetI-like_sf"/>
</dbReference>
<evidence type="ECO:0000256" key="6">
    <source>
        <dbReference type="ARBA" id="ARBA00022475"/>
    </source>
</evidence>
<dbReference type="Pfam" id="PF00528">
    <property type="entry name" value="BPD_transp_1"/>
    <property type="match status" value="1"/>
</dbReference>
<dbReference type="RefSeq" id="WP_046109173.1">
    <property type="nucleotide sequence ID" value="NZ_JZEX01000119.1"/>
</dbReference>
<dbReference type="OrthoDB" id="9815445at2"/>
<evidence type="ECO:0000256" key="8">
    <source>
        <dbReference type="ARBA" id="ARBA00022989"/>
    </source>
</evidence>
<dbReference type="InterPro" id="IPR000515">
    <property type="entry name" value="MetI-like"/>
</dbReference>
<keyword evidence="12" id="KW-0997">Cell inner membrane</keyword>
<evidence type="ECO:0000256" key="5">
    <source>
        <dbReference type="ARBA" id="ARBA00022448"/>
    </source>
</evidence>
<keyword evidence="5 11" id="KW-0813">Transport</keyword>
<keyword evidence="15" id="KW-1185">Reference proteome</keyword>
<feature type="transmembrane region" description="Helical" evidence="11">
    <location>
        <begin position="7"/>
        <end position="26"/>
    </location>
</feature>
<dbReference type="PATRIC" id="fig|443610.3.peg.976"/>
<gene>
    <name evidence="12" type="primary">ugpE</name>
    <name evidence="14" type="ORF">VE25_13670</name>
</gene>
<dbReference type="AlphaFoldDB" id="A0A0F5FR88"/>
<sequence>MESRKEVVFGHLILVIGAFVALYPFVSVLLQALSPAPGSTAQGLTLENFIAAWTRGGFSRSLFNSALVAISVVVATAVAAVLAGYVLSVLKFKWRVLVFALLMIGLVLPSEARIIPLYNFFSSTGLLNTYWALILPQVASSLPLATFWMANYFSQLPDSLGEAAALDGAGEFQTLRYIYAPLGMSAVMTLSCLIFLYTWNEFMLALVLMPDNVAVQTAPLSLSFFAGNERTTEPEVIAAAAVLVALPVVIAYFLLQRRFMSGLLDGAVK</sequence>
<keyword evidence="9 11" id="KW-0472">Membrane</keyword>
<comment type="caution">
    <text evidence="14">The sequence shown here is derived from an EMBL/GenBank/DDBJ whole genome shotgun (WGS) entry which is preliminary data.</text>
</comment>
<dbReference type="Proteomes" id="UP000033632">
    <property type="component" value="Unassembled WGS sequence"/>
</dbReference>
<dbReference type="STRING" id="443610.VE25_13670"/>
<evidence type="ECO:0000256" key="1">
    <source>
        <dbReference type="ARBA" id="ARBA00004651"/>
    </source>
</evidence>
<organism evidence="14 15">
    <name type="scientific">Devosia geojensis</name>
    <dbReference type="NCBI Taxonomy" id="443610"/>
    <lineage>
        <taxon>Bacteria</taxon>
        <taxon>Pseudomonadati</taxon>
        <taxon>Pseudomonadota</taxon>
        <taxon>Alphaproteobacteria</taxon>
        <taxon>Hyphomicrobiales</taxon>
        <taxon>Devosiaceae</taxon>
        <taxon>Devosia</taxon>
    </lineage>
</organism>